<gene>
    <name evidence="1" type="ORF">FNV43_RR21785</name>
</gene>
<dbReference type="AlphaFoldDB" id="A0A8K0DVS6"/>
<comment type="caution">
    <text evidence="1">The sequence shown here is derived from an EMBL/GenBank/DDBJ whole genome shotgun (WGS) entry which is preliminary data.</text>
</comment>
<dbReference type="EMBL" id="VOIH02000010">
    <property type="protein sequence ID" value="KAF3434700.1"/>
    <property type="molecule type" value="Genomic_DNA"/>
</dbReference>
<organism evidence="1 2">
    <name type="scientific">Rhamnella rubrinervis</name>
    <dbReference type="NCBI Taxonomy" id="2594499"/>
    <lineage>
        <taxon>Eukaryota</taxon>
        <taxon>Viridiplantae</taxon>
        <taxon>Streptophyta</taxon>
        <taxon>Embryophyta</taxon>
        <taxon>Tracheophyta</taxon>
        <taxon>Spermatophyta</taxon>
        <taxon>Magnoliopsida</taxon>
        <taxon>eudicotyledons</taxon>
        <taxon>Gunneridae</taxon>
        <taxon>Pentapetalae</taxon>
        <taxon>rosids</taxon>
        <taxon>fabids</taxon>
        <taxon>Rosales</taxon>
        <taxon>Rhamnaceae</taxon>
        <taxon>rhamnoid group</taxon>
        <taxon>Rhamneae</taxon>
        <taxon>Rhamnella</taxon>
    </lineage>
</organism>
<keyword evidence="2" id="KW-1185">Reference proteome</keyword>
<protein>
    <submittedName>
        <fullName evidence="1">Uncharacterized protein</fullName>
    </submittedName>
</protein>
<evidence type="ECO:0000313" key="2">
    <source>
        <dbReference type="Proteomes" id="UP000796880"/>
    </source>
</evidence>
<evidence type="ECO:0000313" key="1">
    <source>
        <dbReference type="EMBL" id="KAF3434700.1"/>
    </source>
</evidence>
<dbReference type="Proteomes" id="UP000796880">
    <property type="component" value="Unassembled WGS sequence"/>
</dbReference>
<sequence>MAIVIGALEIDHRKDLITHLRSSISTGMARRHLKRLELGLGCRVEESSFSDEDYEGEEDKEHNWKMMISRRGKEGLSCGLGMDS</sequence>
<proteinExistence type="predicted"/>
<accession>A0A8K0DVS6</accession>
<name>A0A8K0DVS6_9ROSA</name>
<reference evidence="1" key="1">
    <citation type="submission" date="2020-03" db="EMBL/GenBank/DDBJ databases">
        <title>A high-quality chromosome-level genome assembly of a woody plant with both climbing and erect habits, Rhamnella rubrinervis.</title>
        <authorList>
            <person name="Lu Z."/>
            <person name="Yang Y."/>
            <person name="Zhu X."/>
            <person name="Sun Y."/>
        </authorList>
    </citation>
    <scope>NUCLEOTIDE SEQUENCE</scope>
    <source>
        <strain evidence="1">BYM</strain>
        <tissue evidence="1">Leaf</tissue>
    </source>
</reference>